<dbReference type="Gene3D" id="1.10.630.10">
    <property type="entry name" value="Cytochrome P450"/>
    <property type="match status" value="1"/>
</dbReference>
<dbReference type="GO" id="GO:0005789">
    <property type="term" value="C:endoplasmic reticulum membrane"/>
    <property type="evidence" value="ECO:0007669"/>
    <property type="project" value="UniProtKB-SubCell"/>
</dbReference>
<comment type="subcellular location">
    <subcellularLocation>
        <location evidence="2">Endoplasmic reticulum membrane</location>
    </subcellularLocation>
</comment>
<dbReference type="Pfam" id="PF00067">
    <property type="entry name" value="p450"/>
    <property type="match status" value="1"/>
</dbReference>
<dbReference type="SUPFAM" id="SSF48264">
    <property type="entry name" value="Cytochrome P450"/>
    <property type="match status" value="1"/>
</dbReference>
<evidence type="ECO:0000256" key="4">
    <source>
        <dbReference type="ARBA" id="ARBA00010617"/>
    </source>
</evidence>
<evidence type="ECO:0000256" key="1">
    <source>
        <dbReference type="ARBA" id="ARBA00001971"/>
    </source>
</evidence>
<dbReference type="PANTHER" id="PTHR24304">
    <property type="entry name" value="CYTOCHROME P450 FAMILY 7"/>
    <property type="match status" value="1"/>
</dbReference>
<comment type="caution">
    <text evidence="15">The sequence shown here is derived from an EMBL/GenBank/DDBJ whole genome shotgun (WGS) entry which is preliminary data.</text>
</comment>
<keyword evidence="16" id="KW-1185">Reference proteome</keyword>
<dbReference type="GO" id="GO:0020037">
    <property type="term" value="F:heme binding"/>
    <property type="evidence" value="ECO:0007669"/>
    <property type="project" value="InterPro"/>
</dbReference>
<sequence length="485" mass="55521">RQPGEPPLENGLIPYLGCALQFGANPLEFLRSRQKKYGDVFTCKIAGKFVHFVTDPFSFNAVMRHGRHFDWQKFHFATSAKAFGHSSLNPVDGKTTENIHETLNKTMQGGALDPLISSMMENLQHTMLQPVAFKVNEWITDGVYAFCYRIMFEAGYLTLFGKELNAKDDKSLARQEAQRALILNAIENFKEFDKIFPALVAGLPIHVFKSAHSARENLAKDLLPEKLRNRNNLSDFISLRMFMNDTLSTLDDADKAKTHLALLWASQANTLPATFWSVYYLLRCPKAMKAATEEINQVLENAFQKVTFDGKYIFLNRHQLHDMPVLDSIIKESMRLSSASLNIRVAKANFTLQLEEKGTYTIRKDDILALYPQMIHLDPEVYEDPLAFKYDRYLDTNGKEKSDFYLKGKKLKYYYMPFGSGKNMCPGRQFAVHEIKLLLTLLISYFDMELVDKNAKSPPLDQSRAGLGILQPTYDADFRYRLKAH</sequence>
<gene>
    <name evidence="15" type="ORF">GDO78_012472</name>
</gene>
<dbReference type="GO" id="GO:0005506">
    <property type="term" value="F:iron ion binding"/>
    <property type="evidence" value="ECO:0007669"/>
    <property type="project" value="InterPro"/>
</dbReference>
<comment type="cofactor">
    <cofactor evidence="1 13">
        <name>heme</name>
        <dbReference type="ChEBI" id="CHEBI:30413"/>
    </cofactor>
</comment>
<proteinExistence type="inferred from homology"/>
<feature type="non-terminal residue" evidence="15">
    <location>
        <position position="485"/>
    </location>
</feature>
<dbReference type="GO" id="GO:0006699">
    <property type="term" value="P:bile acid biosynthetic process"/>
    <property type="evidence" value="ECO:0007669"/>
    <property type="project" value="UniProtKB-UniPathway"/>
</dbReference>
<keyword evidence="5 13" id="KW-0349">Heme</keyword>
<keyword evidence="10" id="KW-0443">Lipid metabolism</keyword>
<evidence type="ECO:0000256" key="11">
    <source>
        <dbReference type="ARBA" id="ARBA00023136"/>
    </source>
</evidence>
<evidence type="ECO:0000256" key="10">
    <source>
        <dbReference type="ARBA" id="ARBA00023098"/>
    </source>
</evidence>
<keyword evidence="12" id="KW-0753">Steroid metabolism</keyword>
<dbReference type="InterPro" id="IPR024204">
    <property type="entry name" value="Cyt_P450_CYP7A1-type"/>
</dbReference>
<keyword evidence="6 13" id="KW-0479">Metal-binding</keyword>
<evidence type="ECO:0000256" key="3">
    <source>
        <dbReference type="ARBA" id="ARBA00004860"/>
    </source>
</evidence>
<feature type="binding site" evidence="14">
    <location>
        <position position="81"/>
    </location>
    <ligand>
        <name>substrate</name>
    </ligand>
</feature>
<dbReference type="GO" id="GO:0008123">
    <property type="term" value="F:cholesterol 7-alpha-monooxygenase activity"/>
    <property type="evidence" value="ECO:0007669"/>
    <property type="project" value="TreeGrafter"/>
</dbReference>
<keyword evidence="8" id="KW-0560">Oxidoreductase</keyword>
<keyword evidence="11" id="KW-0472">Membrane</keyword>
<evidence type="ECO:0000256" key="12">
    <source>
        <dbReference type="ARBA" id="ARBA00023221"/>
    </source>
</evidence>
<accession>A0A8J6F1J8</accession>
<organism evidence="15 16">
    <name type="scientific">Eleutherodactylus coqui</name>
    <name type="common">Puerto Rican coqui</name>
    <dbReference type="NCBI Taxonomy" id="57060"/>
    <lineage>
        <taxon>Eukaryota</taxon>
        <taxon>Metazoa</taxon>
        <taxon>Chordata</taxon>
        <taxon>Craniata</taxon>
        <taxon>Vertebrata</taxon>
        <taxon>Euteleostomi</taxon>
        <taxon>Amphibia</taxon>
        <taxon>Batrachia</taxon>
        <taxon>Anura</taxon>
        <taxon>Neobatrachia</taxon>
        <taxon>Hyloidea</taxon>
        <taxon>Eleutherodactylidae</taxon>
        <taxon>Eleutherodactylinae</taxon>
        <taxon>Eleutherodactylus</taxon>
        <taxon>Eleutherodactylus</taxon>
    </lineage>
</organism>
<protein>
    <recommendedName>
        <fullName evidence="17">Cholesterol 7-alpha-monooxygenase</fullName>
    </recommendedName>
</protein>
<feature type="binding site" description="axial binding residue" evidence="13">
    <location>
        <position position="425"/>
    </location>
    <ligand>
        <name>heme</name>
        <dbReference type="ChEBI" id="CHEBI:30413"/>
    </ligand>
    <ligandPart>
        <name>Fe</name>
        <dbReference type="ChEBI" id="CHEBI:18248"/>
    </ligandPart>
</feature>
<dbReference type="EMBL" id="WNTK01000008">
    <property type="protein sequence ID" value="KAG9478831.1"/>
    <property type="molecule type" value="Genomic_DNA"/>
</dbReference>
<evidence type="ECO:0008006" key="17">
    <source>
        <dbReference type="Google" id="ProtNLM"/>
    </source>
</evidence>
<dbReference type="PRINTS" id="PR00465">
    <property type="entry name" value="EP450IV"/>
</dbReference>
<dbReference type="OrthoDB" id="6692864at2759"/>
<dbReference type="Proteomes" id="UP000770717">
    <property type="component" value="Unassembled WGS sequence"/>
</dbReference>
<dbReference type="GO" id="GO:0042632">
    <property type="term" value="P:cholesterol homeostasis"/>
    <property type="evidence" value="ECO:0007669"/>
    <property type="project" value="TreeGrafter"/>
</dbReference>
<evidence type="ECO:0000256" key="2">
    <source>
        <dbReference type="ARBA" id="ARBA00004586"/>
    </source>
</evidence>
<evidence type="ECO:0000256" key="7">
    <source>
        <dbReference type="ARBA" id="ARBA00022824"/>
    </source>
</evidence>
<dbReference type="CDD" id="cd20631">
    <property type="entry name" value="CYP7A1"/>
    <property type="match status" value="1"/>
</dbReference>
<evidence type="ECO:0000256" key="14">
    <source>
        <dbReference type="PIRSR" id="PIRSR000047-2"/>
    </source>
</evidence>
<feature type="binding site" evidence="14">
    <location>
        <position position="269"/>
    </location>
    <ligand>
        <name>substrate</name>
    </ligand>
</feature>
<dbReference type="InterPro" id="IPR036396">
    <property type="entry name" value="Cyt_P450_sf"/>
</dbReference>
<dbReference type="PIRSF" id="PIRSF000047">
    <property type="entry name" value="Cytochrome_CYPVIIA1"/>
    <property type="match status" value="1"/>
</dbReference>
<dbReference type="AlphaFoldDB" id="A0A8J6F1J8"/>
<evidence type="ECO:0000256" key="13">
    <source>
        <dbReference type="PIRSR" id="PIRSR000047-1"/>
    </source>
</evidence>
<evidence type="ECO:0000256" key="5">
    <source>
        <dbReference type="ARBA" id="ARBA00022617"/>
    </source>
</evidence>
<reference evidence="15" key="1">
    <citation type="thesis" date="2020" institute="ProQuest LLC" country="789 East Eisenhower Parkway, Ann Arbor, MI, USA">
        <title>Comparative Genomics and Chromosome Evolution.</title>
        <authorList>
            <person name="Mudd A.B."/>
        </authorList>
    </citation>
    <scope>NUCLEOTIDE SEQUENCE</scope>
    <source>
        <strain evidence="15">HN-11 Male</strain>
        <tissue evidence="15">Kidney and liver</tissue>
    </source>
</reference>
<evidence type="ECO:0000313" key="16">
    <source>
        <dbReference type="Proteomes" id="UP000770717"/>
    </source>
</evidence>
<keyword evidence="9 13" id="KW-0408">Iron</keyword>
<keyword evidence="7" id="KW-0256">Endoplasmic reticulum</keyword>
<dbReference type="InterPro" id="IPR002403">
    <property type="entry name" value="Cyt_P450_E_grp-IV"/>
</dbReference>
<dbReference type="PRINTS" id="PR00385">
    <property type="entry name" value="P450"/>
</dbReference>
<dbReference type="UniPathway" id="UPA00221"/>
<dbReference type="InterPro" id="IPR050529">
    <property type="entry name" value="CYP450_sterol_14alpha_dmase"/>
</dbReference>
<dbReference type="InterPro" id="IPR001128">
    <property type="entry name" value="Cyt_P450"/>
</dbReference>
<comment type="pathway">
    <text evidence="3">Lipid metabolism; bile acid biosynthesis.</text>
</comment>
<evidence type="ECO:0000313" key="15">
    <source>
        <dbReference type="EMBL" id="KAG9478831.1"/>
    </source>
</evidence>
<dbReference type="PANTHER" id="PTHR24304:SF1">
    <property type="entry name" value="CYTOCHROME P450 7A1"/>
    <property type="match status" value="1"/>
</dbReference>
<comment type="similarity">
    <text evidence="4">Belongs to the cytochrome P450 family.</text>
</comment>
<evidence type="ECO:0000256" key="8">
    <source>
        <dbReference type="ARBA" id="ARBA00023002"/>
    </source>
</evidence>
<name>A0A8J6F1J8_ELECQ</name>
<evidence type="ECO:0000256" key="6">
    <source>
        <dbReference type="ARBA" id="ARBA00022723"/>
    </source>
</evidence>
<evidence type="ECO:0000256" key="9">
    <source>
        <dbReference type="ARBA" id="ARBA00023004"/>
    </source>
</evidence>